<gene>
    <name evidence="3" type="ORF">EV186_104121</name>
</gene>
<evidence type="ECO:0000313" key="3">
    <source>
        <dbReference type="EMBL" id="TDP96141.1"/>
    </source>
</evidence>
<dbReference type="Proteomes" id="UP000295444">
    <property type="component" value="Unassembled WGS sequence"/>
</dbReference>
<dbReference type="PANTHER" id="PTHR35174:SF3">
    <property type="entry name" value="BLL7171 PROTEIN"/>
    <property type="match status" value="1"/>
</dbReference>
<dbReference type="InterPro" id="IPR011008">
    <property type="entry name" value="Dimeric_a/b-barrel"/>
</dbReference>
<evidence type="ECO:0000313" key="4">
    <source>
        <dbReference type="Proteomes" id="UP000295444"/>
    </source>
</evidence>
<comment type="caution">
    <text evidence="3">The sequence shown here is derived from an EMBL/GenBank/DDBJ whole genome shotgun (WGS) entry which is preliminary data.</text>
</comment>
<dbReference type="SUPFAM" id="SSF54909">
    <property type="entry name" value="Dimeric alpha+beta barrel"/>
    <property type="match status" value="1"/>
</dbReference>
<reference evidence="3 4" key="1">
    <citation type="submission" date="2019-03" db="EMBL/GenBank/DDBJ databases">
        <title>Genomic Encyclopedia of Type Strains, Phase IV (KMG-IV): sequencing the most valuable type-strain genomes for metagenomic binning, comparative biology and taxonomic classification.</title>
        <authorList>
            <person name="Goeker M."/>
        </authorList>
    </citation>
    <scope>NUCLEOTIDE SEQUENCE [LARGE SCALE GENOMIC DNA]</scope>
    <source>
        <strain evidence="3 4">DSM 45361</strain>
    </source>
</reference>
<sequence>MGDMKQYLISIYQPDGPTPEPEFLEPIIAQLQQIQRDLRKSGSWVFSAGLHAPDTATVVRAKGGDAMITDGPFVEGKEHLGGFTVIKAADLDEALAWGRRFAEATTLPIEVRPLVD</sequence>
<comment type="similarity">
    <text evidence="1">Belongs to the YciI family.</text>
</comment>
<dbReference type="Pfam" id="PF03795">
    <property type="entry name" value="YCII"/>
    <property type="match status" value="1"/>
</dbReference>
<protein>
    <recommendedName>
        <fullName evidence="2">YCII-related domain-containing protein</fullName>
    </recommendedName>
</protein>
<dbReference type="Gene3D" id="3.30.70.1060">
    <property type="entry name" value="Dimeric alpha+beta barrel"/>
    <property type="match status" value="1"/>
</dbReference>
<dbReference type="AlphaFoldDB" id="A0A4R6S8P7"/>
<keyword evidence="4" id="KW-1185">Reference proteome</keyword>
<accession>A0A4R6S8P7</accession>
<proteinExistence type="inferred from homology"/>
<dbReference type="PANTHER" id="PTHR35174">
    <property type="entry name" value="BLL7171 PROTEIN-RELATED"/>
    <property type="match status" value="1"/>
</dbReference>
<name>A0A4R6S8P7_LABRH</name>
<dbReference type="EMBL" id="SNXZ01000004">
    <property type="protein sequence ID" value="TDP96141.1"/>
    <property type="molecule type" value="Genomic_DNA"/>
</dbReference>
<evidence type="ECO:0000259" key="2">
    <source>
        <dbReference type="Pfam" id="PF03795"/>
    </source>
</evidence>
<dbReference type="InterPro" id="IPR005545">
    <property type="entry name" value="YCII"/>
</dbReference>
<organism evidence="3 4">
    <name type="scientific">Labedaea rhizosphaerae</name>
    <dbReference type="NCBI Taxonomy" id="598644"/>
    <lineage>
        <taxon>Bacteria</taxon>
        <taxon>Bacillati</taxon>
        <taxon>Actinomycetota</taxon>
        <taxon>Actinomycetes</taxon>
        <taxon>Pseudonocardiales</taxon>
        <taxon>Pseudonocardiaceae</taxon>
        <taxon>Labedaea</taxon>
    </lineage>
</organism>
<feature type="domain" description="YCII-related" evidence="2">
    <location>
        <begin position="20"/>
        <end position="112"/>
    </location>
</feature>
<evidence type="ECO:0000256" key="1">
    <source>
        <dbReference type="ARBA" id="ARBA00007689"/>
    </source>
</evidence>